<keyword evidence="7" id="KW-0808">Transferase</keyword>
<dbReference type="CDD" id="cd00075">
    <property type="entry name" value="HATPase"/>
    <property type="match status" value="1"/>
</dbReference>
<dbReference type="PROSITE" id="PS50109">
    <property type="entry name" value="HIS_KIN"/>
    <property type="match status" value="1"/>
</dbReference>
<dbReference type="Gene3D" id="3.30.565.10">
    <property type="entry name" value="Histidine kinase-like ATPase, C-terminal domain"/>
    <property type="match status" value="1"/>
</dbReference>
<feature type="domain" description="HAMP" evidence="17">
    <location>
        <begin position="158"/>
        <end position="210"/>
    </location>
</feature>
<dbReference type="InterPro" id="IPR005467">
    <property type="entry name" value="His_kinase_dom"/>
</dbReference>
<comment type="subcellular location">
    <subcellularLocation>
        <location evidence="2">Cell inner membrane</location>
        <topology evidence="2">Multi-pass membrane protein</topology>
    </subcellularLocation>
</comment>
<keyword evidence="10 18" id="KW-0418">Kinase</keyword>
<dbReference type="InterPro" id="IPR036097">
    <property type="entry name" value="HisK_dim/P_sf"/>
</dbReference>
<evidence type="ECO:0000313" key="19">
    <source>
        <dbReference type="Proteomes" id="UP000244810"/>
    </source>
</evidence>
<dbReference type="GO" id="GO:0005886">
    <property type="term" value="C:plasma membrane"/>
    <property type="evidence" value="ECO:0007669"/>
    <property type="project" value="UniProtKB-SubCell"/>
</dbReference>
<evidence type="ECO:0000313" key="18">
    <source>
        <dbReference type="EMBL" id="PVE48441.1"/>
    </source>
</evidence>
<keyword evidence="13" id="KW-0902">Two-component regulatory system</keyword>
<dbReference type="EMBL" id="QDDR01000002">
    <property type="protein sequence ID" value="PVE48441.1"/>
    <property type="molecule type" value="Genomic_DNA"/>
</dbReference>
<reference evidence="18 19" key="1">
    <citation type="journal article" date="2011" name="Syst. Appl. Microbiol.">
        <title>Defluviimonas denitrificans gen. nov., sp. nov., and Pararhodobacter aggregans gen. nov., sp. nov., non-phototrophic Rhodobacteraceae from the biofilter of a marine aquaculture.</title>
        <authorList>
            <person name="Foesel B.U."/>
            <person name="Drake H.L."/>
            <person name="Schramm A."/>
        </authorList>
    </citation>
    <scope>NUCLEOTIDE SEQUENCE [LARGE SCALE GENOMIC DNA]</scope>
    <source>
        <strain evidence="18 19">D1-19</strain>
    </source>
</reference>
<comment type="caution">
    <text evidence="18">The sequence shown here is derived from an EMBL/GenBank/DDBJ whole genome shotgun (WGS) entry which is preliminary data.</text>
</comment>
<dbReference type="InterPro" id="IPR003661">
    <property type="entry name" value="HisK_dim/P_dom"/>
</dbReference>
<keyword evidence="14 15" id="KW-0472">Membrane</keyword>
<feature type="domain" description="Histidine kinase" evidence="16">
    <location>
        <begin position="218"/>
        <end position="417"/>
    </location>
</feature>
<keyword evidence="8 15" id="KW-0812">Transmembrane</keyword>
<dbReference type="Pfam" id="PF02518">
    <property type="entry name" value="HATPase_c"/>
    <property type="match status" value="1"/>
</dbReference>
<evidence type="ECO:0000256" key="14">
    <source>
        <dbReference type="ARBA" id="ARBA00023136"/>
    </source>
</evidence>
<evidence type="ECO:0000256" key="3">
    <source>
        <dbReference type="ARBA" id="ARBA00012438"/>
    </source>
</evidence>
<keyword evidence="6" id="KW-0597">Phosphoprotein</keyword>
<evidence type="ECO:0000256" key="4">
    <source>
        <dbReference type="ARBA" id="ARBA00022475"/>
    </source>
</evidence>
<dbReference type="InterPro" id="IPR003594">
    <property type="entry name" value="HATPase_dom"/>
</dbReference>
<dbReference type="GO" id="GO:0005524">
    <property type="term" value="F:ATP binding"/>
    <property type="evidence" value="ECO:0007669"/>
    <property type="project" value="UniProtKB-KW"/>
</dbReference>
<keyword evidence="9" id="KW-0547">Nucleotide-binding</keyword>
<dbReference type="PANTHER" id="PTHR44936:SF5">
    <property type="entry name" value="SENSOR HISTIDINE KINASE ENVZ"/>
    <property type="match status" value="1"/>
</dbReference>
<keyword evidence="11" id="KW-0067">ATP-binding</keyword>
<accession>A0A2T7UV31</accession>
<dbReference type="InterPro" id="IPR050980">
    <property type="entry name" value="2C_sensor_his_kinase"/>
</dbReference>
<feature type="transmembrane region" description="Helical" evidence="15">
    <location>
        <begin position="138"/>
        <end position="158"/>
    </location>
</feature>
<evidence type="ECO:0000256" key="12">
    <source>
        <dbReference type="ARBA" id="ARBA00022989"/>
    </source>
</evidence>
<dbReference type="OrthoDB" id="9804645at2"/>
<feature type="transmembrane region" description="Helical" evidence="15">
    <location>
        <begin position="6"/>
        <end position="31"/>
    </location>
</feature>
<gene>
    <name evidence="18" type="ORF">DDE23_05100</name>
</gene>
<evidence type="ECO:0000256" key="1">
    <source>
        <dbReference type="ARBA" id="ARBA00000085"/>
    </source>
</evidence>
<evidence type="ECO:0000256" key="9">
    <source>
        <dbReference type="ARBA" id="ARBA00022741"/>
    </source>
</evidence>
<dbReference type="GO" id="GO:0000155">
    <property type="term" value="F:phosphorelay sensor kinase activity"/>
    <property type="evidence" value="ECO:0007669"/>
    <property type="project" value="InterPro"/>
</dbReference>
<dbReference type="EC" id="2.7.13.3" evidence="3"/>
<keyword evidence="5" id="KW-0997">Cell inner membrane</keyword>
<dbReference type="SMART" id="SM00387">
    <property type="entry name" value="HATPase_c"/>
    <property type="match status" value="1"/>
</dbReference>
<dbReference type="Gene3D" id="1.10.287.130">
    <property type="match status" value="1"/>
</dbReference>
<dbReference type="CDD" id="cd00082">
    <property type="entry name" value="HisKA"/>
    <property type="match status" value="1"/>
</dbReference>
<dbReference type="PRINTS" id="PR00344">
    <property type="entry name" value="BCTRLSENSOR"/>
</dbReference>
<evidence type="ECO:0000256" key="7">
    <source>
        <dbReference type="ARBA" id="ARBA00022679"/>
    </source>
</evidence>
<dbReference type="RefSeq" id="WP_107750671.1">
    <property type="nucleotide sequence ID" value="NZ_QBKF01000002.1"/>
</dbReference>
<dbReference type="SUPFAM" id="SSF47384">
    <property type="entry name" value="Homodimeric domain of signal transducing histidine kinase"/>
    <property type="match status" value="1"/>
</dbReference>
<evidence type="ECO:0000256" key="8">
    <source>
        <dbReference type="ARBA" id="ARBA00022692"/>
    </source>
</evidence>
<name>A0A2T7UV31_9RHOB</name>
<evidence type="ECO:0000259" key="17">
    <source>
        <dbReference type="PROSITE" id="PS50885"/>
    </source>
</evidence>
<evidence type="ECO:0000256" key="15">
    <source>
        <dbReference type="SAM" id="Phobius"/>
    </source>
</evidence>
<comment type="catalytic activity">
    <reaction evidence="1">
        <text>ATP + protein L-histidine = ADP + protein N-phospho-L-histidine.</text>
        <dbReference type="EC" id="2.7.13.3"/>
    </reaction>
</comment>
<proteinExistence type="predicted"/>
<keyword evidence="12 15" id="KW-1133">Transmembrane helix</keyword>
<evidence type="ECO:0000256" key="6">
    <source>
        <dbReference type="ARBA" id="ARBA00022553"/>
    </source>
</evidence>
<keyword evidence="4" id="KW-1003">Cell membrane</keyword>
<dbReference type="PROSITE" id="PS50885">
    <property type="entry name" value="HAMP"/>
    <property type="match status" value="1"/>
</dbReference>
<evidence type="ECO:0000256" key="5">
    <source>
        <dbReference type="ARBA" id="ARBA00022519"/>
    </source>
</evidence>
<dbReference type="InterPro" id="IPR004358">
    <property type="entry name" value="Sig_transdc_His_kin-like_C"/>
</dbReference>
<dbReference type="Proteomes" id="UP000244810">
    <property type="component" value="Unassembled WGS sequence"/>
</dbReference>
<evidence type="ECO:0000256" key="2">
    <source>
        <dbReference type="ARBA" id="ARBA00004429"/>
    </source>
</evidence>
<evidence type="ECO:0000256" key="13">
    <source>
        <dbReference type="ARBA" id="ARBA00023012"/>
    </source>
</evidence>
<sequence>MNSIRFRIAGLLVVSVLILNMLAVALILAIIEPRLTAATMTPVANQLALLAEAAERDPASIALLGAVVEDQPLDGPEDDLAAGMLRDILAERGIERDLRVFFRPGVVGATALVGLQGGRWLSVVIPDLSPQSSGFDALLIWLIVLTTGTGIVSFYAAWRVTVPLQLLHDTMLTFGTDGVPAPLPEAGPIEVKQTAMAINRLSARLRKSIASRMRVVAAAGHDLRTPLTRLRLRAEFIRDEAEREKWLADLAELEGIANSAIRLVREETGGEEPATFRLDDHLRVIVRDLRSAGHSVSLDIRSPVTVRAGPIALRRALSNLIVNAATHGGGAEVSLTLQDGTAAVDIVDNGPGIPEALLEQVFEPFFSADPARRRTVPGAGLGLSIAQSILERSGGTVSIQNRPNGGLRQHVELKAIVAEAPLN</sequence>
<protein>
    <recommendedName>
        <fullName evidence="3">histidine kinase</fullName>
        <ecNumber evidence="3">2.7.13.3</ecNumber>
    </recommendedName>
</protein>
<evidence type="ECO:0000256" key="11">
    <source>
        <dbReference type="ARBA" id="ARBA00022840"/>
    </source>
</evidence>
<evidence type="ECO:0000256" key="10">
    <source>
        <dbReference type="ARBA" id="ARBA00022777"/>
    </source>
</evidence>
<dbReference type="SMART" id="SM00388">
    <property type="entry name" value="HisKA"/>
    <property type="match status" value="1"/>
</dbReference>
<dbReference type="PANTHER" id="PTHR44936">
    <property type="entry name" value="SENSOR PROTEIN CREC"/>
    <property type="match status" value="1"/>
</dbReference>
<evidence type="ECO:0000259" key="16">
    <source>
        <dbReference type="PROSITE" id="PS50109"/>
    </source>
</evidence>
<keyword evidence="19" id="KW-1185">Reference proteome</keyword>
<dbReference type="InterPro" id="IPR003660">
    <property type="entry name" value="HAMP_dom"/>
</dbReference>
<dbReference type="AlphaFoldDB" id="A0A2T7UV31"/>
<dbReference type="SUPFAM" id="SSF55874">
    <property type="entry name" value="ATPase domain of HSP90 chaperone/DNA topoisomerase II/histidine kinase"/>
    <property type="match status" value="1"/>
</dbReference>
<dbReference type="InterPro" id="IPR036890">
    <property type="entry name" value="HATPase_C_sf"/>
</dbReference>
<organism evidence="18 19">
    <name type="scientific">Pararhodobacter aggregans</name>
    <dbReference type="NCBI Taxonomy" id="404875"/>
    <lineage>
        <taxon>Bacteria</taxon>
        <taxon>Pseudomonadati</taxon>
        <taxon>Pseudomonadota</taxon>
        <taxon>Alphaproteobacteria</taxon>
        <taxon>Rhodobacterales</taxon>
        <taxon>Paracoccaceae</taxon>
        <taxon>Pararhodobacter</taxon>
    </lineage>
</organism>